<keyword evidence="3" id="KW-1185">Reference proteome</keyword>
<dbReference type="Proteomes" id="UP001151081">
    <property type="component" value="Unassembled WGS sequence"/>
</dbReference>
<evidence type="ECO:0008006" key="4">
    <source>
        <dbReference type="Google" id="ProtNLM"/>
    </source>
</evidence>
<proteinExistence type="predicted"/>
<dbReference type="EMBL" id="JAGTJJ010000003">
    <property type="protein sequence ID" value="MDC3980750.1"/>
    <property type="molecule type" value="Genomic_DNA"/>
</dbReference>
<sequence>MTTKTHRPLCFADASGGALAALGAAVARALGHTDAVAATLSEASPLPAEVPAVLAEIGLEAPAILKLEAALSNPHTVVWLAEGAAPVAGARALPCKLLPADAGELERLSTARIVRDRIERMLETDLAAS</sequence>
<protein>
    <recommendedName>
        <fullName evidence="4">Protein-tyrosine-phosphatase</fullName>
    </recommendedName>
</protein>
<name>A0A9X4AS48_9BACT</name>
<feature type="signal peptide" evidence="1">
    <location>
        <begin position="1"/>
        <end position="20"/>
    </location>
</feature>
<dbReference type="RefSeq" id="WP_272458396.1">
    <property type="nucleotide sequence ID" value="NZ_JAGTJJ010000003.1"/>
</dbReference>
<feature type="chain" id="PRO_5040813279" description="Protein-tyrosine-phosphatase" evidence="1">
    <location>
        <begin position="21"/>
        <end position="129"/>
    </location>
</feature>
<gene>
    <name evidence="2" type="ORF">KEG57_09605</name>
</gene>
<organism evidence="2 3">
    <name type="scientific">Polyangium jinanense</name>
    <dbReference type="NCBI Taxonomy" id="2829994"/>
    <lineage>
        <taxon>Bacteria</taxon>
        <taxon>Pseudomonadati</taxon>
        <taxon>Myxococcota</taxon>
        <taxon>Polyangia</taxon>
        <taxon>Polyangiales</taxon>
        <taxon>Polyangiaceae</taxon>
        <taxon>Polyangium</taxon>
    </lineage>
</organism>
<comment type="caution">
    <text evidence="2">The sequence shown here is derived from an EMBL/GenBank/DDBJ whole genome shotgun (WGS) entry which is preliminary data.</text>
</comment>
<keyword evidence="1" id="KW-0732">Signal</keyword>
<reference evidence="2 3" key="1">
    <citation type="submission" date="2021-04" db="EMBL/GenBank/DDBJ databases">
        <title>Genome analysis of Polyangium sp.</title>
        <authorList>
            <person name="Li Y."/>
            <person name="Wang J."/>
        </authorList>
    </citation>
    <scope>NUCLEOTIDE SEQUENCE [LARGE SCALE GENOMIC DNA]</scope>
    <source>
        <strain evidence="2 3">SDU14</strain>
    </source>
</reference>
<evidence type="ECO:0000256" key="1">
    <source>
        <dbReference type="SAM" id="SignalP"/>
    </source>
</evidence>
<accession>A0A9X4AS48</accession>
<dbReference type="AlphaFoldDB" id="A0A9X4AS48"/>
<evidence type="ECO:0000313" key="3">
    <source>
        <dbReference type="Proteomes" id="UP001151081"/>
    </source>
</evidence>
<evidence type="ECO:0000313" key="2">
    <source>
        <dbReference type="EMBL" id="MDC3980750.1"/>
    </source>
</evidence>